<name>A0AAE1EAU2_9GAST</name>
<protein>
    <submittedName>
        <fullName evidence="1">Uncharacterized protein</fullName>
    </submittedName>
</protein>
<evidence type="ECO:0000313" key="2">
    <source>
        <dbReference type="Proteomes" id="UP001283361"/>
    </source>
</evidence>
<accession>A0AAE1EAU2</accession>
<dbReference type="Proteomes" id="UP001283361">
    <property type="component" value="Unassembled WGS sequence"/>
</dbReference>
<reference evidence="1" key="1">
    <citation type="journal article" date="2023" name="G3 (Bethesda)">
        <title>A reference genome for the long-term kleptoplast-retaining sea slug Elysia crispata morphotype clarki.</title>
        <authorList>
            <person name="Eastman K.E."/>
            <person name="Pendleton A.L."/>
            <person name="Shaikh M.A."/>
            <person name="Suttiyut T."/>
            <person name="Ogas R."/>
            <person name="Tomko P."/>
            <person name="Gavelis G."/>
            <person name="Widhalm J.R."/>
            <person name="Wisecaver J.H."/>
        </authorList>
    </citation>
    <scope>NUCLEOTIDE SEQUENCE</scope>
    <source>
        <strain evidence="1">ECLA1</strain>
    </source>
</reference>
<sequence>MTVYSGATTSTVHCIEPSGTVVSPLSAAQGGVSLEVKENETDKQRLVASLSLGRTDHTS</sequence>
<organism evidence="1 2">
    <name type="scientific">Elysia crispata</name>
    <name type="common">lettuce slug</name>
    <dbReference type="NCBI Taxonomy" id="231223"/>
    <lineage>
        <taxon>Eukaryota</taxon>
        <taxon>Metazoa</taxon>
        <taxon>Spiralia</taxon>
        <taxon>Lophotrochozoa</taxon>
        <taxon>Mollusca</taxon>
        <taxon>Gastropoda</taxon>
        <taxon>Heterobranchia</taxon>
        <taxon>Euthyneura</taxon>
        <taxon>Panpulmonata</taxon>
        <taxon>Sacoglossa</taxon>
        <taxon>Placobranchoidea</taxon>
        <taxon>Plakobranchidae</taxon>
        <taxon>Elysia</taxon>
    </lineage>
</organism>
<evidence type="ECO:0000313" key="1">
    <source>
        <dbReference type="EMBL" id="KAK3800222.1"/>
    </source>
</evidence>
<dbReference type="AlphaFoldDB" id="A0AAE1EAU2"/>
<keyword evidence="2" id="KW-1185">Reference proteome</keyword>
<dbReference type="EMBL" id="JAWDGP010000476">
    <property type="protein sequence ID" value="KAK3800222.1"/>
    <property type="molecule type" value="Genomic_DNA"/>
</dbReference>
<comment type="caution">
    <text evidence="1">The sequence shown here is derived from an EMBL/GenBank/DDBJ whole genome shotgun (WGS) entry which is preliminary data.</text>
</comment>
<gene>
    <name evidence="1" type="ORF">RRG08_064331</name>
</gene>
<proteinExistence type="predicted"/>